<feature type="DNA-binding region" description="OmpR/PhoB-type" evidence="6">
    <location>
        <begin position="19"/>
        <end position="116"/>
    </location>
</feature>
<keyword evidence="10" id="KW-1185">Reference proteome</keyword>
<feature type="compositionally biased region" description="Low complexity" evidence="7">
    <location>
        <begin position="297"/>
        <end position="309"/>
    </location>
</feature>
<comment type="caution">
    <text evidence="9">The sequence shown here is derived from an EMBL/GenBank/DDBJ whole genome shotgun (WGS) entry which is preliminary data.</text>
</comment>
<name>A0ABX1AJ97_9ACTN</name>
<dbReference type="Pfam" id="PF00486">
    <property type="entry name" value="Trans_reg_C"/>
    <property type="match status" value="1"/>
</dbReference>
<organism evidence="9 10">
    <name type="scientific">Streptomyces spiramenti</name>
    <dbReference type="NCBI Taxonomy" id="2720606"/>
    <lineage>
        <taxon>Bacteria</taxon>
        <taxon>Bacillati</taxon>
        <taxon>Actinomycetota</taxon>
        <taxon>Actinomycetes</taxon>
        <taxon>Kitasatosporales</taxon>
        <taxon>Streptomycetaceae</taxon>
        <taxon>Streptomyces</taxon>
    </lineage>
</organism>
<gene>
    <name evidence="9" type="ORF">HCJ92_13085</name>
</gene>
<dbReference type="SMART" id="SM00028">
    <property type="entry name" value="TPR"/>
    <property type="match status" value="6"/>
</dbReference>
<dbReference type="InterPro" id="IPR016032">
    <property type="entry name" value="Sig_transdc_resp-reg_C-effctor"/>
</dbReference>
<evidence type="ECO:0000256" key="6">
    <source>
        <dbReference type="PROSITE-ProRule" id="PRU01091"/>
    </source>
</evidence>
<dbReference type="Gene3D" id="3.40.50.300">
    <property type="entry name" value="P-loop containing nucleotide triphosphate hydrolases"/>
    <property type="match status" value="1"/>
</dbReference>
<evidence type="ECO:0000259" key="8">
    <source>
        <dbReference type="PROSITE" id="PS51755"/>
    </source>
</evidence>
<keyword evidence="2" id="KW-0902">Two-component regulatory system</keyword>
<feature type="region of interest" description="Disordered" evidence="7">
    <location>
        <begin position="266"/>
        <end position="328"/>
    </location>
</feature>
<dbReference type="InterPro" id="IPR011990">
    <property type="entry name" value="TPR-like_helical_dom_sf"/>
</dbReference>
<evidence type="ECO:0000313" key="9">
    <source>
        <dbReference type="EMBL" id="NJP67207.1"/>
    </source>
</evidence>
<dbReference type="InterPro" id="IPR019734">
    <property type="entry name" value="TPR_rpt"/>
</dbReference>
<accession>A0ABX1AJ97</accession>
<comment type="similarity">
    <text evidence="1">Belongs to the AfsR/DnrI/RedD regulatory family.</text>
</comment>
<dbReference type="Proteomes" id="UP000746503">
    <property type="component" value="Unassembled WGS sequence"/>
</dbReference>
<protein>
    <submittedName>
        <fullName evidence="9">Tetratricopeptide repeat protein</fullName>
    </submittedName>
</protein>
<sequence>MRRHARRARTRCRGWRGNVTERRLARFNILGTLEVLTADGEVLPTGGPVQERVLVALLLSPARVLPVSRLVEVVWDEEPPATATHQIRKAVAELRRRIPGGRELIVTEGPGYRAAVGPGLLDLTVFSELLRDARRQAADHRPEEAVETLREALSLWRGAVLVGSGGAVITAASAALEDRRLAALELFFELRLDLGDSGDLVGDLRDLVADHPFQETFRGQLMLALHRSSRQSEALTEFTRVRELLAEELGVDPGTRLATLHEGILRNSPELAAPPRRPVARQSPPVETPPPPPPPAGTDAAPAAAPHSRGAGGGHSEPHRCTLPYDLPDFTGRRKELDQLLSQGDPTGRPGSRIMAIDGMGGSGKTSLAIRTAHELADRYPDAHLYLDLRGHTPGEAPLAPGAVAEGLLRMLDVPGDRIPDDEAGRIALWRSTVQRYRLLLLLDNTIDSAQVEQLLPASADALVLITSRSRLVDLDGAEWISLGGMPPEESRALVSRMLGEERTAAEPEAVAELVELCAHLPLALRIAAAKLRNRPRWAVRHLVDRLGDEARRLDELSSGTRGVTATLNLTYEGLSPEHRAAFQLLDCHPGGDFDPYSAAALLGTGSAEAEEVLEHLLDTHLMQQHETGRYVFHDLVRSFAKWLRGQERPGRVVGGDRAAERLLDYYVAATGAACDAAFPGRAPAHGTVAEAGRPSVVLPVLRTPGQARHWLDREEENLLAALALAGRRSLHRHSADLGRNVVFQLDSRGRFEEFRDVAGIAVAAARELGDRHLLSLGLSNLAVADWKLGEFTAGLSAARESLELSVRLADRRGEAKSTGMLGLLLATLGRYTEALPHLEQSIALKRQLGAQRAEAESLTNLSSLFEHMGRYAEAAAAAERSVELNRRIAARENELVALTDLALSYMGLGDAGGARRCIDRALSLGDDSVPLGDHALALAVSARLRHERGEREDAELHAWRALELTRGSCAPIRRAAVWNILGALRLDNGDTDGARRLHVDAHRIASAVGYRIEVARALRGTAAVLDAQGEATAAAARREEAAELLGSMSAAVPVAD</sequence>
<dbReference type="SUPFAM" id="SSF52540">
    <property type="entry name" value="P-loop containing nucleoside triphosphate hydrolases"/>
    <property type="match status" value="1"/>
</dbReference>
<keyword evidence="4 6" id="KW-0238">DNA-binding</keyword>
<proteinExistence type="inferred from homology"/>
<evidence type="ECO:0000256" key="4">
    <source>
        <dbReference type="ARBA" id="ARBA00023125"/>
    </source>
</evidence>
<dbReference type="PROSITE" id="PS51755">
    <property type="entry name" value="OMPR_PHOB"/>
    <property type="match status" value="1"/>
</dbReference>
<keyword evidence="5" id="KW-0804">Transcription</keyword>
<dbReference type="Pfam" id="PF03704">
    <property type="entry name" value="BTAD"/>
    <property type="match status" value="1"/>
</dbReference>
<dbReference type="Gene3D" id="1.25.40.10">
    <property type="entry name" value="Tetratricopeptide repeat domain"/>
    <property type="match status" value="3"/>
</dbReference>
<dbReference type="InterPro" id="IPR027417">
    <property type="entry name" value="P-loop_NTPase"/>
</dbReference>
<feature type="compositionally biased region" description="Pro residues" evidence="7">
    <location>
        <begin position="286"/>
        <end position="296"/>
    </location>
</feature>
<dbReference type="SUPFAM" id="SSF46894">
    <property type="entry name" value="C-terminal effector domain of the bipartite response regulators"/>
    <property type="match status" value="1"/>
</dbReference>
<evidence type="ECO:0000256" key="3">
    <source>
        <dbReference type="ARBA" id="ARBA00023015"/>
    </source>
</evidence>
<evidence type="ECO:0000313" key="10">
    <source>
        <dbReference type="Proteomes" id="UP000746503"/>
    </source>
</evidence>
<dbReference type="PANTHER" id="PTHR35807:SF1">
    <property type="entry name" value="TRANSCRIPTIONAL REGULATOR REDD"/>
    <property type="match status" value="1"/>
</dbReference>
<evidence type="ECO:0000256" key="7">
    <source>
        <dbReference type="SAM" id="MobiDB-lite"/>
    </source>
</evidence>
<dbReference type="EMBL" id="JAAVJB010000093">
    <property type="protein sequence ID" value="NJP67207.1"/>
    <property type="molecule type" value="Genomic_DNA"/>
</dbReference>
<dbReference type="CDD" id="cd15831">
    <property type="entry name" value="BTAD"/>
    <property type="match status" value="1"/>
</dbReference>
<reference evidence="9 10" key="1">
    <citation type="submission" date="2020-03" db="EMBL/GenBank/DDBJ databases">
        <title>Draft genome of Streptomyces sp. ventii, isolated from the Axial Seamount in the Pacific Ocean, and resequencing of the two type strains Streptomyces lonarensis strain NCL 716 and Streptomyces bohaiensis strain 11A07.</title>
        <authorList>
            <person name="Loughran R.M."/>
            <person name="Pfannmuller K.M."/>
            <person name="Wasson B.J."/>
            <person name="Deadmond M.C."/>
            <person name="Paddock B.E."/>
            <person name="Koyack M.J."/>
            <person name="Gallegos D.A."/>
            <person name="Mitchell E.A."/>
            <person name="Ushijima B."/>
            <person name="Saw J.H."/>
            <person name="Mcphail K.L."/>
            <person name="Videau P."/>
        </authorList>
    </citation>
    <scope>NUCLEOTIDE SEQUENCE [LARGE SCALE GENOMIC DNA]</scope>
    <source>
        <strain evidence="10">5675061</strain>
    </source>
</reference>
<dbReference type="InterPro" id="IPR005158">
    <property type="entry name" value="BTAD"/>
</dbReference>
<dbReference type="SMART" id="SM01043">
    <property type="entry name" value="BTAD"/>
    <property type="match status" value="1"/>
</dbReference>
<dbReference type="InterPro" id="IPR036388">
    <property type="entry name" value="WH-like_DNA-bd_sf"/>
</dbReference>
<dbReference type="InterPro" id="IPR051677">
    <property type="entry name" value="AfsR-DnrI-RedD_regulator"/>
</dbReference>
<dbReference type="PRINTS" id="PR00364">
    <property type="entry name" value="DISEASERSIST"/>
</dbReference>
<dbReference type="SMART" id="SM00862">
    <property type="entry name" value="Trans_reg_C"/>
    <property type="match status" value="1"/>
</dbReference>
<evidence type="ECO:0000256" key="5">
    <source>
        <dbReference type="ARBA" id="ARBA00023163"/>
    </source>
</evidence>
<evidence type="ECO:0000256" key="2">
    <source>
        <dbReference type="ARBA" id="ARBA00023012"/>
    </source>
</evidence>
<dbReference type="SUPFAM" id="SSF48452">
    <property type="entry name" value="TPR-like"/>
    <property type="match status" value="3"/>
</dbReference>
<dbReference type="Pfam" id="PF13424">
    <property type="entry name" value="TPR_12"/>
    <property type="match status" value="1"/>
</dbReference>
<dbReference type="Gene3D" id="1.10.10.10">
    <property type="entry name" value="Winged helix-like DNA-binding domain superfamily/Winged helix DNA-binding domain"/>
    <property type="match status" value="1"/>
</dbReference>
<keyword evidence="3" id="KW-0805">Transcription regulation</keyword>
<evidence type="ECO:0000256" key="1">
    <source>
        <dbReference type="ARBA" id="ARBA00005820"/>
    </source>
</evidence>
<dbReference type="InterPro" id="IPR001867">
    <property type="entry name" value="OmpR/PhoB-type_DNA-bd"/>
</dbReference>
<dbReference type="PANTHER" id="PTHR35807">
    <property type="entry name" value="TRANSCRIPTIONAL REGULATOR REDD-RELATED"/>
    <property type="match status" value="1"/>
</dbReference>
<feature type="domain" description="OmpR/PhoB-type" evidence="8">
    <location>
        <begin position="19"/>
        <end position="116"/>
    </location>
</feature>